<dbReference type="Pfam" id="PF08334">
    <property type="entry name" value="T2SSG"/>
    <property type="match status" value="1"/>
</dbReference>
<dbReference type="Gene3D" id="3.30.700.10">
    <property type="entry name" value="Glycoprotein, Type 4 Pilin"/>
    <property type="match status" value="1"/>
</dbReference>
<dbReference type="InterPro" id="IPR045584">
    <property type="entry name" value="Pilin-like"/>
</dbReference>
<dbReference type="NCBIfam" id="TIGR02532">
    <property type="entry name" value="IV_pilin_GFxxxE"/>
    <property type="match status" value="1"/>
</dbReference>
<evidence type="ECO:0000313" key="3">
    <source>
        <dbReference type="EMBL" id="EMY12000.1"/>
    </source>
</evidence>
<feature type="transmembrane region" description="Helical" evidence="1">
    <location>
        <begin position="12"/>
        <end position="34"/>
    </location>
</feature>
<organism evidence="3 4">
    <name type="scientific">Leptospira weilii str. Ecochallenge</name>
    <dbReference type="NCBI Taxonomy" id="1049986"/>
    <lineage>
        <taxon>Bacteria</taxon>
        <taxon>Pseudomonadati</taxon>
        <taxon>Spirochaetota</taxon>
        <taxon>Spirochaetia</taxon>
        <taxon>Leptospirales</taxon>
        <taxon>Leptospiraceae</taxon>
        <taxon>Leptospira</taxon>
    </lineage>
</organism>
<gene>
    <name evidence="3" type="primary">gspG</name>
    <name evidence="3" type="ORF">LEP1GSC043_3036</name>
</gene>
<dbReference type="Proteomes" id="UP000012249">
    <property type="component" value="Unassembled WGS sequence"/>
</dbReference>
<proteinExistence type="predicted"/>
<feature type="domain" description="Type II secretion system protein GspG C-terminal" evidence="2">
    <location>
        <begin position="48"/>
        <end position="135"/>
    </location>
</feature>
<keyword evidence="1" id="KW-0472">Membrane</keyword>
<dbReference type="EMBL" id="AHMI02000336">
    <property type="protein sequence ID" value="EMY12000.1"/>
    <property type="molecule type" value="Genomic_DNA"/>
</dbReference>
<dbReference type="SUPFAM" id="SSF54523">
    <property type="entry name" value="Pili subunits"/>
    <property type="match status" value="1"/>
</dbReference>
<dbReference type="PROSITE" id="PS00409">
    <property type="entry name" value="PROKAR_NTER_METHYL"/>
    <property type="match status" value="1"/>
</dbReference>
<name>N1U7C6_9LEPT</name>
<dbReference type="InterPro" id="IPR012902">
    <property type="entry name" value="N_methyl_site"/>
</dbReference>
<keyword evidence="1" id="KW-0812">Transmembrane</keyword>
<dbReference type="InterPro" id="IPR013545">
    <property type="entry name" value="T2SS_protein-GspG_C"/>
</dbReference>
<comment type="caution">
    <text evidence="3">The sequence shown here is derived from an EMBL/GenBank/DDBJ whole genome shotgun (WGS) entry which is preliminary data.</text>
</comment>
<dbReference type="AlphaFoldDB" id="N1U7C6"/>
<sequence>MNQSKLKRKYRKGLTLIELAVVVIILGALIALVYSNFKPGEISDDTAVLKLKKDAYELQSHLERYAQRYGTYPSDEQGLEALVEKPTTGDVPEDWKPVLTKKAAINDPWGTPYKLKRDANGDVQLITMGKDKKKAERVKMLTLTSLMKTNIRPTSAENNPIFPFRL</sequence>
<reference evidence="3 4" key="1">
    <citation type="submission" date="2013-02" db="EMBL/GenBank/DDBJ databases">
        <authorList>
            <person name="Harkins D.M."/>
            <person name="Durkin A.S."/>
            <person name="Brinkac L.M."/>
            <person name="Haft D.H."/>
            <person name="Selengut J.D."/>
            <person name="Sanka R."/>
            <person name="DePew J."/>
            <person name="Purushe J."/>
            <person name="Haake D.A."/>
            <person name="Matsunaga J."/>
            <person name="Vinetz J.M."/>
            <person name="Sutton G.G."/>
            <person name="Nierman W.C."/>
            <person name="Fouts D.E."/>
        </authorList>
    </citation>
    <scope>NUCLEOTIDE SEQUENCE [LARGE SCALE GENOMIC DNA]</scope>
    <source>
        <strain evidence="3 4">Ecochallenge</strain>
    </source>
</reference>
<keyword evidence="1" id="KW-1133">Transmembrane helix</keyword>
<evidence type="ECO:0000313" key="4">
    <source>
        <dbReference type="Proteomes" id="UP000012249"/>
    </source>
</evidence>
<protein>
    <submittedName>
        <fullName evidence="3">Type II secretion system protein G</fullName>
    </submittedName>
</protein>
<evidence type="ECO:0000256" key="1">
    <source>
        <dbReference type="SAM" id="Phobius"/>
    </source>
</evidence>
<dbReference type="Pfam" id="PF07963">
    <property type="entry name" value="N_methyl"/>
    <property type="match status" value="1"/>
</dbReference>
<evidence type="ECO:0000259" key="2">
    <source>
        <dbReference type="Pfam" id="PF08334"/>
    </source>
</evidence>
<accession>N1U7C6</accession>